<evidence type="ECO:0000313" key="11">
    <source>
        <dbReference type="EMBL" id="KAK7678603.1"/>
    </source>
</evidence>
<evidence type="ECO:0000256" key="7">
    <source>
        <dbReference type="ARBA" id="ARBA00046672"/>
    </source>
</evidence>
<evidence type="ECO:0000313" key="12">
    <source>
        <dbReference type="EMBL" id="KAK7691198.1"/>
    </source>
</evidence>
<dbReference type="FunFam" id="3.20.20.10:FF:000005">
    <property type="entry name" value="Ornithine decarboxylase"/>
    <property type="match status" value="1"/>
</dbReference>
<dbReference type="PANTHER" id="PTHR11482:SF6">
    <property type="entry name" value="ORNITHINE DECARBOXYLASE 1-RELATED"/>
    <property type="match status" value="1"/>
</dbReference>
<dbReference type="PRINTS" id="PR01179">
    <property type="entry name" value="ODADCRBXLASE"/>
</dbReference>
<evidence type="ECO:0000256" key="4">
    <source>
        <dbReference type="ARBA" id="ARBA00023239"/>
    </source>
</evidence>
<evidence type="ECO:0000256" key="2">
    <source>
        <dbReference type="ARBA" id="ARBA00008872"/>
    </source>
</evidence>
<dbReference type="GO" id="GO:0005737">
    <property type="term" value="C:cytoplasm"/>
    <property type="evidence" value="ECO:0007669"/>
    <property type="project" value="TreeGrafter"/>
</dbReference>
<comment type="catalytic activity">
    <reaction evidence="8">
        <text>L-ornithine + H(+) = putrescine + CO2</text>
        <dbReference type="Rhea" id="RHEA:22964"/>
        <dbReference type="ChEBI" id="CHEBI:15378"/>
        <dbReference type="ChEBI" id="CHEBI:16526"/>
        <dbReference type="ChEBI" id="CHEBI:46911"/>
        <dbReference type="ChEBI" id="CHEBI:326268"/>
        <dbReference type="EC" id="4.1.1.17"/>
    </reaction>
</comment>
<dbReference type="EC" id="4.1.1.17" evidence="6"/>
<dbReference type="InterPro" id="IPR029066">
    <property type="entry name" value="PLP-binding_barrel"/>
</dbReference>
<reference evidence="11 13" key="1">
    <citation type="submission" date="2022-09" db="EMBL/GenBank/DDBJ databases">
        <authorList>
            <person name="Palmer J.M."/>
        </authorList>
    </citation>
    <scope>NUCLEOTIDE SEQUENCE [LARGE SCALE GENOMIC DNA]</scope>
    <source>
        <strain evidence="11 13">DSM 7382</strain>
    </source>
</reference>
<dbReference type="InterPro" id="IPR022653">
    <property type="entry name" value="De-COase2_pyr-phos_BS"/>
</dbReference>
<dbReference type="SUPFAM" id="SSF51419">
    <property type="entry name" value="PLP-binding barrel"/>
    <property type="match status" value="1"/>
</dbReference>
<evidence type="ECO:0000256" key="5">
    <source>
        <dbReference type="ARBA" id="ARBA00034115"/>
    </source>
</evidence>
<dbReference type="Proteomes" id="UP001385951">
    <property type="component" value="Unassembled WGS sequence"/>
</dbReference>
<dbReference type="CDD" id="cd00622">
    <property type="entry name" value="PLPDE_III_ODC"/>
    <property type="match status" value="1"/>
</dbReference>
<dbReference type="Gene3D" id="2.40.37.10">
    <property type="entry name" value="Lyase, Ornithine Decarboxylase, Chain A, domain 1"/>
    <property type="match status" value="1"/>
</dbReference>
<feature type="active site" description="Proton donor" evidence="9">
    <location>
        <position position="420"/>
    </location>
</feature>
<dbReference type="InterPro" id="IPR022644">
    <property type="entry name" value="De-COase2_N"/>
</dbReference>
<keyword evidence="3 9" id="KW-0663">Pyridoxal phosphate</keyword>
<keyword evidence="4" id="KW-0456">Lyase</keyword>
<evidence type="ECO:0000313" key="13">
    <source>
        <dbReference type="Proteomes" id="UP001385951"/>
    </source>
</evidence>
<dbReference type="GO" id="GO:0033387">
    <property type="term" value="P:putrescine biosynthetic process from arginine, via ornithine"/>
    <property type="evidence" value="ECO:0007669"/>
    <property type="project" value="TreeGrafter"/>
</dbReference>
<keyword evidence="13" id="KW-1185">Reference proteome</keyword>
<feature type="modified residue" description="N6-(pyridoxal phosphate)lysine" evidence="9">
    <location>
        <position position="127"/>
    </location>
</feature>
<accession>A0AAW0FLY9</accession>
<evidence type="ECO:0000256" key="9">
    <source>
        <dbReference type="PIRSR" id="PIRSR600183-50"/>
    </source>
</evidence>
<dbReference type="AlphaFoldDB" id="A0AAW0FLY9"/>
<evidence type="ECO:0000259" key="10">
    <source>
        <dbReference type="Pfam" id="PF02784"/>
    </source>
</evidence>
<evidence type="ECO:0000256" key="8">
    <source>
        <dbReference type="ARBA" id="ARBA00049127"/>
    </source>
</evidence>
<dbReference type="InterPro" id="IPR002433">
    <property type="entry name" value="Orn_de-COase"/>
</dbReference>
<evidence type="ECO:0000256" key="3">
    <source>
        <dbReference type="ARBA" id="ARBA00022898"/>
    </source>
</evidence>
<comment type="cofactor">
    <cofactor evidence="1 9">
        <name>pyridoxal 5'-phosphate</name>
        <dbReference type="ChEBI" id="CHEBI:597326"/>
    </cofactor>
</comment>
<dbReference type="EMBL" id="JASBNA010000006">
    <property type="protein sequence ID" value="KAK7691198.1"/>
    <property type="molecule type" value="Genomic_DNA"/>
</dbReference>
<proteinExistence type="inferred from homology"/>
<comment type="subunit">
    <text evidence="7">Homodimer. Only the dimer is catalytically active, as the active sites are constructed of residues from both monomers.</text>
</comment>
<comment type="pathway">
    <text evidence="5">Amine and polyamine biosynthesis; putrescine biosynthesis via L-ornithine pathway; putrescine from L-ornithine: step 1/1.</text>
</comment>
<dbReference type="SUPFAM" id="SSF50621">
    <property type="entry name" value="Alanine racemase C-terminal domain-like"/>
    <property type="match status" value="1"/>
</dbReference>
<dbReference type="EMBL" id="JASBNA010000070">
    <property type="protein sequence ID" value="KAK7678603.1"/>
    <property type="molecule type" value="Genomic_DNA"/>
</dbReference>
<dbReference type="GO" id="GO:0004586">
    <property type="term" value="F:ornithine decarboxylase activity"/>
    <property type="evidence" value="ECO:0007669"/>
    <property type="project" value="UniProtKB-EC"/>
</dbReference>
<evidence type="ECO:0000256" key="6">
    <source>
        <dbReference type="ARBA" id="ARBA00034138"/>
    </source>
</evidence>
<dbReference type="InterPro" id="IPR009006">
    <property type="entry name" value="Ala_racemase/Decarboxylase_C"/>
</dbReference>
<gene>
    <name evidence="12" type="ORF">QCA50_006301</name>
    <name evidence="11" type="ORF">QCA50_018475</name>
</gene>
<dbReference type="Pfam" id="PF02784">
    <property type="entry name" value="Orn_Arg_deC_N"/>
    <property type="match status" value="1"/>
</dbReference>
<name>A0AAW0FLY9_9APHY</name>
<dbReference type="Gene3D" id="3.20.20.10">
    <property type="entry name" value="Alanine racemase"/>
    <property type="match status" value="1"/>
</dbReference>
<dbReference type="InterPro" id="IPR000183">
    <property type="entry name" value="Orn/DAP/Arg_de-COase"/>
</dbReference>
<comment type="caution">
    <text evidence="11">The sequence shown here is derived from an EMBL/GenBank/DDBJ whole genome shotgun (WGS) entry which is preliminary data.</text>
</comment>
<evidence type="ECO:0000256" key="1">
    <source>
        <dbReference type="ARBA" id="ARBA00001933"/>
    </source>
</evidence>
<feature type="domain" description="Orn/DAP/Arg decarboxylase 2 N-terminal" evidence="10">
    <location>
        <begin position="105"/>
        <end position="334"/>
    </location>
</feature>
<sequence length="495" mass="54198">MPALEILSARNPIDFDFDVISCPASYKEKFLANINELLALPNAKDNNTLVHASDIIEDKEITIPGLPPLHRGHPEIHLRRGVINASHLEGESDSEKAFFVGDLSYVYQQHLRWKKNLPEIEPFYAIKCNPDPYVLRLLAGLGIGFDCASIGEINQVIGLGVEASRIIFANPCKANSFIRQSARAGVEMMTFDNTDELYKIARVYPGAKLVVRILTDDSKSLCRLGLKFGAPLVTVPGLLAKAKELKLDVIGVSFHVGSGCYDSSAFSDAVMRARSVFDMGKEAGYQFSLLDVGGGFEDATFEAMSATIREALNVYFPDRENIRIIAEPGRYYVAKAFSLATNVIARRAPPNADSQGSQDVDMDPEQPSVMYYINDGVYGAFNCILFDHQTPQPYVLSLNGSFHVPSSIPKRASSVWGPTCDSLDCVCPVTQLPSSLQVGDWLAFDNMGAYTICAASQFNGFQTSKTTYTSGAGYLGGEVREVLRAYSKEEGADEE</sequence>
<dbReference type="PROSITE" id="PS00878">
    <property type="entry name" value="ODR_DC_2_1"/>
    <property type="match status" value="1"/>
</dbReference>
<dbReference type="PRINTS" id="PR01182">
    <property type="entry name" value="ORNDCRBXLASE"/>
</dbReference>
<organism evidence="11 13">
    <name type="scientific">Cerrena zonata</name>
    <dbReference type="NCBI Taxonomy" id="2478898"/>
    <lineage>
        <taxon>Eukaryota</taxon>
        <taxon>Fungi</taxon>
        <taxon>Dikarya</taxon>
        <taxon>Basidiomycota</taxon>
        <taxon>Agaricomycotina</taxon>
        <taxon>Agaricomycetes</taxon>
        <taxon>Polyporales</taxon>
        <taxon>Cerrenaceae</taxon>
        <taxon>Cerrena</taxon>
    </lineage>
</organism>
<dbReference type="PANTHER" id="PTHR11482">
    <property type="entry name" value="ARGININE/DIAMINOPIMELATE/ORNITHINE DECARBOXYLASE"/>
    <property type="match status" value="1"/>
</dbReference>
<protein>
    <recommendedName>
        <fullName evidence="6">ornithine decarboxylase</fullName>
        <ecNumber evidence="6">4.1.1.17</ecNumber>
    </recommendedName>
</protein>
<comment type="similarity">
    <text evidence="2">Belongs to the Orn/Lys/Arg decarboxylase class-II family.</text>
</comment>